<reference evidence="1" key="1">
    <citation type="submission" date="2014-11" db="EMBL/GenBank/DDBJ databases">
        <authorList>
            <person name="Amaro Gonzalez C."/>
        </authorList>
    </citation>
    <scope>NUCLEOTIDE SEQUENCE</scope>
</reference>
<accession>A0A0E9TEY3</accession>
<evidence type="ECO:0000313" key="1">
    <source>
        <dbReference type="EMBL" id="JAH52017.1"/>
    </source>
</evidence>
<dbReference type="EMBL" id="GBXM01056560">
    <property type="protein sequence ID" value="JAH52017.1"/>
    <property type="molecule type" value="Transcribed_RNA"/>
</dbReference>
<protein>
    <submittedName>
        <fullName evidence="1">Uncharacterized protein</fullName>
    </submittedName>
</protein>
<sequence length="24" mass="3048">MRIYCKCLWSSFPLFRMYKSVKLF</sequence>
<proteinExistence type="predicted"/>
<reference evidence="1" key="2">
    <citation type="journal article" date="2015" name="Fish Shellfish Immunol.">
        <title>Early steps in the European eel (Anguilla anguilla)-Vibrio vulnificus interaction in the gills: Role of the RtxA13 toxin.</title>
        <authorList>
            <person name="Callol A."/>
            <person name="Pajuelo D."/>
            <person name="Ebbesson L."/>
            <person name="Teles M."/>
            <person name="MacKenzie S."/>
            <person name="Amaro C."/>
        </authorList>
    </citation>
    <scope>NUCLEOTIDE SEQUENCE</scope>
</reference>
<dbReference type="AlphaFoldDB" id="A0A0E9TEY3"/>
<name>A0A0E9TEY3_ANGAN</name>
<organism evidence="1">
    <name type="scientific">Anguilla anguilla</name>
    <name type="common">European freshwater eel</name>
    <name type="synonym">Muraena anguilla</name>
    <dbReference type="NCBI Taxonomy" id="7936"/>
    <lineage>
        <taxon>Eukaryota</taxon>
        <taxon>Metazoa</taxon>
        <taxon>Chordata</taxon>
        <taxon>Craniata</taxon>
        <taxon>Vertebrata</taxon>
        <taxon>Euteleostomi</taxon>
        <taxon>Actinopterygii</taxon>
        <taxon>Neopterygii</taxon>
        <taxon>Teleostei</taxon>
        <taxon>Anguilliformes</taxon>
        <taxon>Anguillidae</taxon>
        <taxon>Anguilla</taxon>
    </lineage>
</organism>